<evidence type="ECO:0000259" key="2">
    <source>
        <dbReference type="Pfam" id="PF17161"/>
    </source>
</evidence>
<proteinExistence type="predicted"/>
<comment type="caution">
    <text evidence="4">The sequence shown here is derived from an EMBL/GenBank/DDBJ whole genome shotgun (WGS) entry which is preliminary data.</text>
</comment>
<keyword evidence="6" id="KW-1185">Reference proteome</keyword>
<accession>A0A2P8CL12</accession>
<evidence type="ECO:0000259" key="1">
    <source>
        <dbReference type="Pfam" id="PF16318"/>
    </source>
</evidence>
<evidence type="ECO:0000313" key="5">
    <source>
        <dbReference type="Proteomes" id="UP000240621"/>
    </source>
</evidence>
<dbReference type="AlphaFoldDB" id="A0A2P8CL12"/>
<dbReference type="Pfam" id="PF16318">
    <property type="entry name" value="DUF4957"/>
    <property type="match status" value="1"/>
</dbReference>
<dbReference type="Proteomes" id="UP000396862">
    <property type="component" value="Unassembled WGS sequence"/>
</dbReference>
<feature type="domain" description="DUF4957" evidence="1">
    <location>
        <begin position="253"/>
        <end position="395"/>
    </location>
</feature>
<dbReference type="InterPro" id="IPR036116">
    <property type="entry name" value="FN3_sf"/>
</dbReference>
<reference evidence="4 5" key="1">
    <citation type="submission" date="2018-03" db="EMBL/GenBank/DDBJ databases">
        <title>Genomic Encyclopedia of Archaeal and Bacterial Type Strains, Phase II (KMG-II): from individual species to whole genera.</title>
        <authorList>
            <person name="Goeker M."/>
        </authorList>
    </citation>
    <scope>NUCLEOTIDE SEQUENCE [LARGE SCALE GENOMIC DNA]</scope>
    <source>
        <strain evidence="4 5">DSM 27267</strain>
    </source>
</reference>
<name>A0A2P8CL12_9BACT</name>
<gene>
    <name evidence="4" type="ORF">CLV93_101628</name>
    <name evidence="3" type="ORF">JCM18694_05270</name>
</gene>
<sequence>MTMVINNLNFMKNKHITLAIIIGLFSMIFVSCEDNIPAVIDQLKFDRVFTPLNFQVRIRNMTTAELSWDERGDAQAYVVQFSDDSLVFDNIIRTDTITPAQNPFSATFDGNTRYSARLKGISDSISESKWAMVTFKTDPENIFEALADSDIMAKSVTLRWPAGSTVTNFVINPGDINRPITDQEKTDGVATITGLTGDTQYSITLYNGTKIRGSVDFKTQVDIGNATAVNPGDDLGAVIAAAQDGDVLALFPGEYNASAGNITIDKSISIKAVYSYDQPILHNQFVITNGAVNVELNGLVMNGAYTDTAGVDQTLDEPIQYSSDLVNATLNSLIIKGCTVDTYNKSFISASSGVFETDSILIDNCQVSNVYNSGGDFLDFRKSYVAHLTVTNSTFNYCATLNTRDFIRMDGDSKGNTYDDGTNLPIIVLSHCTLNDVMNSTSSTKRLFYVRWSQNQITSEYNSFSDMGSSVYSNQSATSQPTCNYNNYFNADGYITVDGTVLIDNSTTYTNVDPGYADSANGDFTISNQTLIDNLVGDPRWLPAQ</sequence>
<dbReference type="EMBL" id="BLAU01000001">
    <property type="protein sequence ID" value="GET20281.1"/>
    <property type="molecule type" value="Genomic_DNA"/>
</dbReference>
<dbReference type="InterPro" id="IPR011050">
    <property type="entry name" value="Pectin_lyase_fold/virulence"/>
</dbReference>
<dbReference type="SUPFAM" id="SSF49265">
    <property type="entry name" value="Fibronectin type III"/>
    <property type="match status" value="1"/>
</dbReference>
<dbReference type="OrthoDB" id="691503at2"/>
<evidence type="ECO:0000313" key="4">
    <source>
        <dbReference type="EMBL" id="PSK85662.1"/>
    </source>
</evidence>
<reference evidence="3 6" key="2">
    <citation type="submission" date="2019-10" db="EMBL/GenBank/DDBJ databases">
        <title>Prolixibacter strains distinguished by the presence of nitrate reductase genes were adept at nitrate-dependent anaerobic corrosion of metallic iron and carbon steel.</title>
        <authorList>
            <person name="Iino T."/>
            <person name="Shono N."/>
            <person name="Ito K."/>
            <person name="Nakamura R."/>
            <person name="Sueoka K."/>
            <person name="Harayama S."/>
            <person name="Ohkuma M."/>
        </authorList>
    </citation>
    <scope>NUCLEOTIDE SEQUENCE [LARGE SCALE GENOMIC DNA]</scope>
    <source>
        <strain evidence="3 6">MIC1-1</strain>
    </source>
</reference>
<evidence type="ECO:0000313" key="3">
    <source>
        <dbReference type="EMBL" id="GET20281.1"/>
    </source>
</evidence>
<dbReference type="SUPFAM" id="SSF51126">
    <property type="entry name" value="Pectin lyase-like"/>
    <property type="match status" value="1"/>
</dbReference>
<dbReference type="InterPro" id="IPR033427">
    <property type="entry name" value="DUF5123"/>
</dbReference>
<dbReference type="Proteomes" id="UP000240621">
    <property type="component" value="Unassembled WGS sequence"/>
</dbReference>
<protein>
    <submittedName>
        <fullName evidence="4">Uncharacterized protein DUF5123</fullName>
    </submittedName>
</protein>
<feature type="domain" description="DUF5123" evidence="2">
    <location>
        <begin position="427"/>
        <end position="541"/>
    </location>
</feature>
<organism evidence="4 5">
    <name type="scientific">Prolixibacter denitrificans</name>
    <dbReference type="NCBI Taxonomy" id="1541063"/>
    <lineage>
        <taxon>Bacteria</taxon>
        <taxon>Pseudomonadati</taxon>
        <taxon>Bacteroidota</taxon>
        <taxon>Bacteroidia</taxon>
        <taxon>Marinilabiliales</taxon>
        <taxon>Prolixibacteraceae</taxon>
        <taxon>Prolixibacter</taxon>
    </lineage>
</organism>
<dbReference type="Pfam" id="PF17161">
    <property type="entry name" value="DUF5123"/>
    <property type="match status" value="1"/>
</dbReference>
<dbReference type="InterPro" id="IPR032530">
    <property type="entry name" value="DUF4957"/>
</dbReference>
<evidence type="ECO:0000313" key="6">
    <source>
        <dbReference type="Proteomes" id="UP000396862"/>
    </source>
</evidence>
<dbReference type="EMBL" id="PYGC01000001">
    <property type="protein sequence ID" value="PSK85662.1"/>
    <property type="molecule type" value="Genomic_DNA"/>
</dbReference>